<evidence type="ECO:0000259" key="4">
    <source>
        <dbReference type="PROSITE" id="PS50826"/>
    </source>
</evidence>
<accession>A0A5F9D5N6</accession>
<dbReference type="FunCoup" id="A0A5F9D5N6">
    <property type="interactions" value="454"/>
</dbReference>
<dbReference type="Gene3D" id="3.30.1520.10">
    <property type="entry name" value="Phox-like domain"/>
    <property type="match status" value="1"/>
</dbReference>
<reference evidence="5 6" key="1">
    <citation type="journal article" date="2011" name="Nature">
        <title>A high-resolution map of human evolutionary constraint using 29 mammals.</title>
        <authorList>
            <person name="Lindblad-Toh K."/>
            <person name="Garber M."/>
            <person name="Zuk O."/>
            <person name="Lin M.F."/>
            <person name="Parker B.J."/>
            <person name="Washietl S."/>
            <person name="Kheradpour P."/>
            <person name="Ernst J."/>
            <person name="Jordan G."/>
            <person name="Mauceli E."/>
            <person name="Ward L.D."/>
            <person name="Lowe C.B."/>
            <person name="Holloway A.K."/>
            <person name="Clamp M."/>
            <person name="Gnerre S."/>
            <person name="Alfoldi J."/>
            <person name="Beal K."/>
            <person name="Chang J."/>
            <person name="Clawson H."/>
            <person name="Cuff J."/>
            <person name="Di Palma F."/>
            <person name="Fitzgerald S."/>
            <person name="Flicek P."/>
            <person name="Guttman M."/>
            <person name="Hubisz M.J."/>
            <person name="Jaffe D.B."/>
            <person name="Jungreis I."/>
            <person name="Kent W.J."/>
            <person name="Kostka D."/>
            <person name="Lara M."/>
            <person name="Martins A.L."/>
            <person name="Massingham T."/>
            <person name="Moltke I."/>
            <person name="Raney B.J."/>
            <person name="Rasmussen M.D."/>
            <person name="Robinson J."/>
            <person name="Stark A."/>
            <person name="Vilella A.J."/>
            <person name="Wen J."/>
            <person name="Xie X."/>
            <person name="Zody M.C."/>
            <person name="Baldwin J."/>
            <person name="Bloom T."/>
            <person name="Chin C.W."/>
            <person name="Heiman D."/>
            <person name="Nicol R."/>
            <person name="Nusbaum C."/>
            <person name="Young S."/>
            <person name="Wilkinson J."/>
            <person name="Worley K.C."/>
            <person name="Kovar C.L."/>
            <person name="Muzny D.M."/>
            <person name="Gibbs R.A."/>
            <person name="Cree A."/>
            <person name="Dihn H.H."/>
            <person name="Fowler G."/>
            <person name="Jhangiani S."/>
            <person name="Joshi V."/>
            <person name="Lee S."/>
            <person name="Lewis L.R."/>
            <person name="Nazareth L.V."/>
            <person name="Okwuonu G."/>
            <person name="Santibanez J."/>
            <person name="Warren W.C."/>
            <person name="Mardis E.R."/>
            <person name="Weinstock G.M."/>
            <person name="Wilson R.K."/>
            <person name="Delehaunty K."/>
            <person name="Dooling D."/>
            <person name="Fronik C."/>
            <person name="Fulton L."/>
            <person name="Fulton B."/>
            <person name="Graves T."/>
            <person name="Minx P."/>
            <person name="Sodergren E."/>
            <person name="Birney E."/>
            <person name="Margulies E.H."/>
            <person name="Herrero J."/>
            <person name="Green E.D."/>
            <person name="Haussler D."/>
            <person name="Siepel A."/>
            <person name="Goldman N."/>
            <person name="Pollard K.S."/>
            <person name="Pedersen J.S."/>
            <person name="Lander E.S."/>
            <person name="Kellis M."/>
        </authorList>
    </citation>
    <scope>NUCLEOTIDE SEQUENCE [LARGE SCALE GENOMIC DNA]</scope>
    <source>
        <strain evidence="5 6">Thorbecke inbred</strain>
    </source>
</reference>
<dbReference type="EMBL" id="AAGW02056994">
    <property type="status" value="NOT_ANNOTATED_CDS"/>
    <property type="molecule type" value="Genomic_DNA"/>
</dbReference>
<proteinExistence type="predicted"/>
<dbReference type="SUPFAM" id="SSF64268">
    <property type="entry name" value="PX domain"/>
    <property type="match status" value="1"/>
</dbReference>
<feature type="compositionally biased region" description="Basic and acidic residues" evidence="2">
    <location>
        <begin position="368"/>
        <end position="377"/>
    </location>
</feature>
<feature type="region of interest" description="Disordered" evidence="2">
    <location>
        <begin position="788"/>
        <end position="811"/>
    </location>
</feature>
<feature type="region of interest" description="Disordered" evidence="2">
    <location>
        <begin position="874"/>
        <end position="901"/>
    </location>
</feature>
<dbReference type="SMART" id="SM00312">
    <property type="entry name" value="PX"/>
    <property type="match status" value="1"/>
</dbReference>
<keyword evidence="6" id="KW-1185">Reference proteome</keyword>
<evidence type="ECO:0000313" key="6">
    <source>
        <dbReference type="Proteomes" id="UP000001811"/>
    </source>
</evidence>
<reference evidence="5" key="3">
    <citation type="submission" date="2025-09" db="UniProtKB">
        <authorList>
            <consortium name="Ensembl"/>
        </authorList>
    </citation>
    <scope>IDENTIFICATION</scope>
    <source>
        <strain evidence="5">Thorbecke</strain>
    </source>
</reference>
<name>A0A5F9D5N6_RABIT</name>
<dbReference type="InterPro" id="IPR036871">
    <property type="entry name" value="PX_dom_sf"/>
</dbReference>
<evidence type="ECO:0000256" key="2">
    <source>
        <dbReference type="SAM" id="MobiDB-lite"/>
    </source>
</evidence>
<dbReference type="EMBL" id="AAGW02056992">
    <property type="status" value="NOT_ANNOTATED_CDS"/>
    <property type="molecule type" value="Genomic_DNA"/>
</dbReference>
<feature type="compositionally biased region" description="Acidic residues" evidence="2">
    <location>
        <begin position="346"/>
        <end position="357"/>
    </location>
</feature>
<dbReference type="EMBL" id="AAGW02056995">
    <property type="status" value="NOT_ANNOTATED_CDS"/>
    <property type="molecule type" value="Genomic_DNA"/>
</dbReference>
<dbReference type="CDD" id="cd07277">
    <property type="entry name" value="PX_RUN"/>
    <property type="match status" value="1"/>
</dbReference>
<dbReference type="InParanoid" id="A0A5F9D5N6"/>
<dbReference type="EMBL" id="AAGW02057001">
    <property type="status" value="NOT_ANNOTATED_CDS"/>
    <property type="molecule type" value="Genomic_DNA"/>
</dbReference>
<dbReference type="InterPro" id="IPR047329">
    <property type="entry name" value="RUN_SNX29"/>
</dbReference>
<dbReference type="InterPro" id="IPR004012">
    <property type="entry name" value="Run_dom"/>
</dbReference>
<dbReference type="Pfam" id="PF00787">
    <property type="entry name" value="PX"/>
    <property type="match status" value="1"/>
</dbReference>
<gene>
    <name evidence="5" type="primary">SNX29</name>
</gene>
<feature type="coiled-coil region" evidence="1">
    <location>
        <begin position="467"/>
        <end position="533"/>
    </location>
</feature>
<dbReference type="EMBL" id="AAGW02056993">
    <property type="status" value="NOT_ANNOTATED_CDS"/>
    <property type="molecule type" value="Genomic_DNA"/>
</dbReference>
<feature type="region of interest" description="Disordered" evidence="2">
    <location>
        <begin position="1042"/>
        <end position="1064"/>
    </location>
</feature>
<dbReference type="GeneTree" id="ENSGT00730000110975"/>
<evidence type="ECO:0000256" key="1">
    <source>
        <dbReference type="SAM" id="Coils"/>
    </source>
</evidence>
<feature type="compositionally biased region" description="Polar residues" evidence="2">
    <location>
        <begin position="788"/>
        <end position="800"/>
    </location>
</feature>
<evidence type="ECO:0000313" key="5">
    <source>
        <dbReference type="Ensembl" id="ENSOCUP00000040611.1"/>
    </source>
</evidence>
<evidence type="ECO:0000259" key="3">
    <source>
        <dbReference type="PROSITE" id="PS50195"/>
    </source>
</evidence>
<dbReference type="Bgee" id="ENSOCUG00000017079">
    <property type="expression patterns" value="Expressed in blood and 17 other cell types or tissues"/>
</dbReference>
<dbReference type="EMBL" id="AAGW02056997">
    <property type="status" value="NOT_ANNOTATED_CDS"/>
    <property type="molecule type" value="Genomic_DNA"/>
</dbReference>
<dbReference type="GO" id="GO:0035091">
    <property type="term" value="F:phosphatidylinositol binding"/>
    <property type="evidence" value="ECO:0007669"/>
    <property type="project" value="InterPro"/>
</dbReference>
<keyword evidence="1" id="KW-0175">Coiled coil</keyword>
<dbReference type="SUPFAM" id="SSF140741">
    <property type="entry name" value="RUN domain-like"/>
    <property type="match status" value="1"/>
</dbReference>
<reference evidence="5" key="2">
    <citation type="submission" date="2025-08" db="UniProtKB">
        <authorList>
            <consortium name="Ensembl"/>
        </authorList>
    </citation>
    <scope>IDENTIFICATION</scope>
    <source>
        <strain evidence="5">Thorbecke</strain>
    </source>
</reference>
<dbReference type="Proteomes" id="UP000001811">
    <property type="component" value="Chromosome 6"/>
</dbReference>
<dbReference type="STRING" id="9986.ENSOCUP00000040611"/>
<dbReference type="PANTHER" id="PTHR47194:SF4">
    <property type="entry name" value="SORTING NEXIN-29"/>
    <property type="match status" value="1"/>
</dbReference>
<protein>
    <submittedName>
        <fullName evidence="5">Sorting nexin 29</fullName>
    </submittedName>
</protein>
<dbReference type="EMBL" id="AAGW02056999">
    <property type="status" value="NOT_ANNOTATED_CDS"/>
    <property type="molecule type" value="Genomic_DNA"/>
</dbReference>
<dbReference type="PROSITE" id="PS50826">
    <property type="entry name" value="RUN"/>
    <property type="match status" value="1"/>
</dbReference>
<dbReference type="CDD" id="cd17689">
    <property type="entry name" value="RUN_SNX29"/>
    <property type="match status" value="1"/>
</dbReference>
<dbReference type="InterPro" id="IPR037916">
    <property type="entry name" value="SNX29_PX"/>
</dbReference>
<dbReference type="SMR" id="A0A5F9D5N6"/>
<sequence length="1155" mass="126757">MSASQNNDKRQFLLERLLDAVKQCQIRFGGRKEIASDSDSRVTCLCAQFEAVLQHGLKRSRGLALTAAAIKQAAGFASKTETEPVFWSYVREALSRHELQRFYGLRHIASDVGRGRAWLRCALNEHSLERYLHTLLADRGRLSTFYEDWSFVMDEERSSMLPTMAAGLNSILFAINIDNKDLNGQSKFAPTVSDLLKESTQNMTSLLKESTQGVSSLLREITASSAVSILIRPEQETDPLPVVCRSVSADARSKKERKKKKKVTNIISFDDEEDEQNSGDVFKKIPGAGESSEENSDRSSINIVSAFESPFGPNSNGSQSSSSWKIDSVSLNGEFGYQKLDVKSIDDEDADDNEDDVYANSSGRKRASHSESPEKPLDGNGCLSQMHGWAPLQVLHGDADVLFPVSGVGSYSPADAPLGSLENGTGPEDHVVPEPGLRFSVEASSPGHGSPLSSLLPAASVPESMTVSELRQAIVAMMNRKDELEEENRSLRSLLDGEMEHSAALRQEVDALKKKVEEQEERHTTKVQALARENEVLKVQLKKYVGAVQMLKREGQTAEVVPNLWSVDGDVPVAAQKPGEATEELASSYERKLIEVAEMHGELIEFNERLHRALVAKEALVSQMRQELIDLRGPVPGDLSQTSEDQSLSDFEISNRALINVWIPSVFLRGKAANAFHVYQVYIRIKDDEWNVYRRYTEFRSLHHKLQNAYPQVRAYNFPPKKAIGNKDAKFVEERRKQLQSYLRSVMNKVIQAVPEFAASPKKETLIQLMPFFVDLAPPGEPLNNCRPLTSRSNVTATTGSRRKPLLTGRGPFRLNWSVSEPGSLSLDRLGQPRAAPQGLPWAPVVLPPAQGPGREGVPGWARSPFVDMHSANVSQGQRAGPNRPPDAFPRGNQNDPQPVSLWLHPVDFPLPPGPRHGPASAGLGPQPAVALNLRSWGSPLPGRLQPPLQLVGQGEAQVPVMRQRPGPHAQRQPWAQAQGRSGPERPADGATAVDPRRSSHSAQGPLQSPVPDAPSAPSVLCSGQIPVSPRLLLCHSKALQAQGEDPEPRLPRAVSAGSWDPASDQLNLQAHGAAPPPPRAKSPAAAELRHRAGAVLGGTWRARPACTRSPAWRGGRRKDVHTRKTRWVPWERLRLSGSNWALGPSEHGSFPSWG</sequence>
<feature type="domain" description="PX" evidence="3">
    <location>
        <begin position="657"/>
        <end position="780"/>
    </location>
</feature>
<dbReference type="EMBL" id="AAGW02056998">
    <property type="status" value="NOT_ANNOTATED_CDS"/>
    <property type="molecule type" value="Genomic_DNA"/>
</dbReference>
<dbReference type="InterPro" id="IPR001683">
    <property type="entry name" value="PX_dom"/>
</dbReference>
<dbReference type="InterPro" id="IPR037213">
    <property type="entry name" value="Run_dom_sf"/>
</dbReference>
<dbReference type="EMBL" id="AAGW02056996">
    <property type="status" value="NOT_ANNOTATED_CDS"/>
    <property type="molecule type" value="Genomic_DNA"/>
</dbReference>
<dbReference type="Gene3D" id="1.20.58.900">
    <property type="match status" value="1"/>
</dbReference>
<dbReference type="PANTHER" id="PTHR47194">
    <property type="entry name" value="SORTING NEXIN-29-RELATED"/>
    <property type="match status" value="1"/>
</dbReference>
<dbReference type="Ensembl" id="ENSOCUT00000062033.1">
    <property type="protein sequence ID" value="ENSOCUP00000040611.1"/>
    <property type="gene ID" value="ENSOCUG00000017079.4"/>
</dbReference>
<dbReference type="Pfam" id="PF02759">
    <property type="entry name" value="RUN"/>
    <property type="match status" value="1"/>
</dbReference>
<dbReference type="PROSITE" id="PS50195">
    <property type="entry name" value="PX"/>
    <property type="match status" value="1"/>
</dbReference>
<dbReference type="EMBL" id="AAGW02057000">
    <property type="status" value="NOT_ANNOTATED_CDS"/>
    <property type="molecule type" value="Genomic_DNA"/>
</dbReference>
<feature type="domain" description="RUN" evidence="4">
    <location>
        <begin position="36"/>
        <end position="180"/>
    </location>
</feature>
<dbReference type="PaxDb" id="9986-ENSOCUP00000014673"/>
<feature type="region of interest" description="Disordered" evidence="2">
    <location>
        <begin position="346"/>
        <end position="382"/>
    </location>
</feature>
<dbReference type="AlphaFoldDB" id="A0A5F9D5N6"/>
<feature type="region of interest" description="Disordered" evidence="2">
    <location>
        <begin position="963"/>
        <end position="1018"/>
    </location>
</feature>
<dbReference type="SMART" id="SM00593">
    <property type="entry name" value="RUN"/>
    <property type="match status" value="1"/>
</dbReference>
<organism evidence="5 6">
    <name type="scientific">Oryctolagus cuniculus</name>
    <name type="common">Rabbit</name>
    <dbReference type="NCBI Taxonomy" id="9986"/>
    <lineage>
        <taxon>Eukaryota</taxon>
        <taxon>Metazoa</taxon>
        <taxon>Chordata</taxon>
        <taxon>Craniata</taxon>
        <taxon>Vertebrata</taxon>
        <taxon>Euteleostomi</taxon>
        <taxon>Mammalia</taxon>
        <taxon>Eutheria</taxon>
        <taxon>Euarchontoglires</taxon>
        <taxon>Glires</taxon>
        <taxon>Lagomorpha</taxon>
        <taxon>Leporidae</taxon>
        <taxon>Oryctolagus</taxon>
    </lineage>
</organism>
<feature type="region of interest" description="Disordered" evidence="2">
    <location>
        <begin position="269"/>
        <end position="299"/>
    </location>
</feature>